<reference evidence="2" key="1">
    <citation type="journal article" date="2021" name="Viruses">
        <title>Genome Characterization of Bird-Related Rhabdoviruses Circulating in Africa.</title>
        <authorList>
            <person name="Luo D.-S."/>
            <person name="Zhou Z.-J."/>
            <person name="Ge X.-Y."/>
            <person name="Bourhy H."/>
            <person name="Shi Z.-L."/>
            <person name="Grandadam M."/>
            <person name="Dacheux L."/>
        </authorList>
    </citation>
    <scope>NUCLEOTIDE SEQUENCE</scope>
    <source>
        <strain evidence="2">9716RCA</strain>
    </source>
</reference>
<sequence length="85" mass="9667">MGQELFIKLWVESCLLLMALTRKSFGVQMKIESGLMQRIMTLWSVPNGKTIQRMMEFSGASTGYFVGTTMSTTLFLVEITWMTSN</sequence>
<feature type="transmembrane region" description="Helical" evidence="1">
    <location>
        <begin position="62"/>
        <end position="82"/>
    </location>
</feature>
<proteinExistence type="predicted"/>
<keyword evidence="3" id="KW-1185">Reference proteome</keyword>
<evidence type="ECO:0000256" key="1">
    <source>
        <dbReference type="SAM" id="Phobius"/>
    </source>
</evidence>
<dbReference type="EMBL" id="MW491756">
    <property type="protein sequence ID" value="UAU42875.1"/>
    <property type="molecule type" value="Viral_cRNA"/>
</dbReference>
<keyword evidence="1" id="KW-1133">Transmembrane helix</keyword>
<dbReference type="RefSeq" id="YP_010801011.1">
    <property type="nucleotide sequence ID" value="NC_076934.1"/>
</dbReference>
<dbReference type="Proteomes" id="UP000830412">
    <property type="component" value="Segment"/>
</dbReference>
<evidence type="ECO:0000313" key="2">
    <source>
        <dbReference type="EMBL" id="UAU42875.1"/>
    </source>
</evidence>
<keyword evidence="1" id="KW-0472">Membrane</keyword>
<evidence type="ECO:0000313" key="3">
    <source>
        <dbReference type="Proteomes" id="UP000830412"/>
    </source>
</evidence>
<dbReference type="KEGG" id="vg:80539686"/>
<name>A0AAE8XBM3_9RHAB</name>
<organism evidence="2 3">
    <name type="scientific">Bimbo virus</name>
    <dbReference type="NCBI Taxonomy" id="864694"/>
    <lineage>
        <taxon>Viruses</taxon>
        <taxon>Riboviria</taxon>
        <taxon>Orthornavirae</taxon>
        <taxon>Negarnaviricota</taxon>
        <taxon>Haploviricotina</taxon>
        <taxon>Monjiviricetes</taxon>
        <taxon>Mononegavirales</taxon>
        <taxon>Rhabdoviridae</taxon>
        <taxon>Alpharhabdovirinae</taxon>
        <taxon>Sunrhavirus</taxon>
        <taxon>Sunrhavirus bimbo</taxon>
    </lineage>
</organism>
<dbReference type="GeneID" id="80539686"/>
<accession>A0AAE8XBM3</accession>
<keyword evidence="1" id="KW-0812">Transmembrane</keyword>
<protein>
    <submittedName>
        <fullName evidence="2">Uncharacterized protein</fullName>
    </submittedName>
</protein>
<reference evidence="2" key="2">
    <citation type="submission" date="2021-01" db="EMBL/GenBank/DDBJ databases">
        <authorList>
            <person name="Luo D."/>
            <person name="Zhou Z."/>
            <person name="Ge X."/>
            <person name="Shi Z."/>
            <person name="Bourhy H."/>
            <person name="Marc G."/>
            <person name="Dacheux L."/>
        </authorList>
    </citation>
    <scope>NUCLEOTIDE SEQUENCE</scope>
    <source>
        <strain evidence="2">9716RCA</strain>
    </source>
</reference>
<gene>
    <name evidence="2" type="primary">U5</name>
</gene>